<feature type="signal peptide" evidence="10">
    <location>
        <begin position="1"/>
        <end position="34"/>
    </location>
</feature>
<organism evidence="11 12">
    <name type="scientific">Morus notabilis</name>
    <dbReference type="NCBI Taxonomy" id="981085"/>
    <lineage>
        <taxon>Eukaryota</taxon>
        <taxon>Viridiplantae</taxon>
        <taxon>Streptophyta</taxon>
        <taxon>Embryophyta</taxon>
        <taxon>Tracheophyta</taxon>
        <taxon>Spermatophyta</taxon>
        <taxon>Magnoliopsida</taxon>
        <taxon>eudicotyledons</taxon>
        <taxon>Gunneridae</taxon>
        <taxon>Pentapetalae</taxon>
        <taxon>rosids</taxon>
        <taxon>fabids</taxon>
        <taxon>Rosales</taxon>
        <taxon>Moraceae</taxon>
        <taxon>Moreae</taxon>
        <taxon>Morus</taxon>
    </lineage>
</organism>
<dbReference type="Pfam" id="PF00332">
    <property type="entry name" value="Glyco_hydro_17"/>
    <property type="match status" value="1"/>
</dbReference>
<evidence type="ECO:0000256" key="6">
    <source>
        <dbReference type="ARBA" id="ARBA00033335"/>
    </source>
</evidence>
<evidence type="ECO:0000256" key="3">
    <source>
        <dbReference type="ARBA" id="ARBA00012780"/>
    </source>
</evidence>
<comment type="similarity">
    <text evidence="2 8">Belongs to the glycosyl hydrolase 17 family.</text>
</comment>
<dbReference type="InterPro" id="IPR017853">
    <property type="entry name" value="GH"/>
</dbReference>
<name>W9RMX9_9ROSA</name>
<keyword evidence="10" id="KW-0732">Signal</keyword>
<reference evidence="12" key="1">
    <citation type="submission" date="2013-01" db="EMBL/GenBank/DDBJ databases">
        <title>Draft Genome Sequence of a Mulberry Tree, Morus notabilis C.K. Schneid.</title>
        <authorList>
            <person name="He N."/>
            <person name="Zhao S."/>
        </authorList>
    </citation>
    <scope>NUCLEOTIDE SEQUENCE</scope>
</reference>
<proteinExistence type="inferred from homology"/>
<dbReference type="STRING" id="981085.W9RMX9"/>
<dbReference type="KEGG" id="mnt:21389058"/>
<dbReference type="Gene3D" id="3.20.20.80">
    <property type="entry name" value="Glycosidases"/>
    <property type="match status" value="1"/>
</dbReference>
<dbReference type="OrthoDB" id="941679at2759"/>
<evidence type="ECO:0000256" key="1">
    <source>
        <dbReference type="ARBA" id="ARBA00000382"/>
    </source>
</evidence>
<evidence type="ECO:0000256" key="2">
    <source>
        <dbReference type="ARBA" id="ARBA00008773"/>
    </source>
</evidence>
<gene>
    <name evidence="11" type="ORF">L484_005596</name>
</gene>
<protein>
    <recommendedName>
        <fullName evidence="3">glucan endo-1,3-beta-D-glucosidase</fullName>
        <ecNumber evidence="3">3.2.1.39</ecNumber>
    </recommendedName>
    <alternativeName>
        <fullName evidence="6">(1-&gt;3)-beta-glucan endohydrolase</fullName>
    </alternativeName>
    <alternativeName>
        <fullName evidence="7">Beta-1,3-endoglucanase</fullName>
    </alternativeName>
</protein>
<dbReference type="SUPFAM" id="SSF51445">
    <property type="entry name" value="(Trans)glycosidases"/>
    <property type="match status" value="1"/>
</dbReference>
<dbReference type="PROSITE" id="PS00587">
    <property type="entry name" value="GLYCOSYL_HYDROL_F17"/>
    <property type="match status" value="1"/>
</dbReference>
<evidence type="ECO:0000256" key="10">
    <source>
        <dbReference type="SAM" id="SignalP"/>
    </source>
</evidence>
<keyword evidence="4 9" id="KW-0378">Hydrolase</keyword>
<evidence type="ECO:0000313" key="11">
    <source>
        <dbReference type="EMBL" id="EXB88171.1"/>
    </source>
</evidence>
<evidence type="ECO:0000256" key="9">
    <source>
        <dbReference type="RuleBase" id="RU004336"/>
    </source>
</evidence>
<evidence type="ECO:0000256" key="7">
    <source>
        <dbReference type="ARBA" id="ARBA00033417"/>
    </source>
</evidence>
<dbReference type="AlphaFoldDB" id="W9RMX9"/>
<dbReference type="EC" id="3.2.1.39" evidence="3"/>
<accession>W9RMX9</accession>
<keyword evidence="12" id="KW-1185">Reference proteome</keyword>
<evidence type="ECO:0000313" key="12">
    <source>
        <dbReference type="Proteomes" id="UP000030645"/>
    </source>
</evidence>
<comment type="catalytic activity">
    <reaction evidence="1">
        <text>Hydrolysis of (1-&gt;3)-beta-D-glucosidic linkages in (1-&gt;3)-beta-D-glucans.</text>
        <dbReference type="EC" id="3.2.1.39"/>
    </reaction>
</comment>
<dbReference type="FunFam" id="3.20.20.80:FF:000010">
    <property type="entry name" value="glucan endo-1,3-beta-glucosidase, basic"/>
    <property type="match status" value="1"/>
</dbReference>
<dbReference type="GO" id="GO:0042973">
    <property type="term" value="F:glucan endo-1,3-beta-D-glucosidase activity"/>
    <property type="evidence" value="ECO:0007669"/>
    <property type="project" value="UniProtKB-EC"/>
</dbReference>
<feature type="chain" id="PRO_5004931496" description="glucan endo-1,3-beta-D-glucosidase" evidence="10">
    <location>
        <begin position="35"/>
        <end position="341"/>
    </location>
</feature>
<evidence type="ECO:0000256" key="5">
    <source>
        <dbReference type="ARBA" id="ARBA00023295"/>
    </source>
</evidence>
<dbReference type="PANTHER" id="PTHR32227">
    <property type="entry name" value="GLUCAN ENDO-1,3-BETA-GLUCOSIDASE BG1-RELATED-RELATED"/>
    <property type="match status" value="1"/>
</dbReference>
<evidence type="ECO:0000256" key="4">
    <source>
        <dbReference type="ARBA" id="ARBA00022801"/>
    </source>
</evidence>
<dbReference type="Proteomes" id="UP000030645">
    <property type="component" value="Unassembled WGS sequence"/>
</dbReference>
<sequence>MASFSTTDHKTFMTSMFFLLGLLILSSEISGAQSIGVCYGKLGNNLPTESEVINLYKSNNIGKMRIYSPDQATLQALKGSNIELIVDVPKDKLQSLNDAGAASDWVQTNIVSFSSDVNFKYIAVGNEIHPGDGEANYVLPAMKNVQSAINSASLQGKIKVSTAIDTSLLDKSYPPNDGVFSDAANGYITPIANFLAENGSPLLANVYPYFAYTNDRSIDLQYALFNSKGSSDGTGYQNLFDAQLDALYAALEKVNAPDVKIVVSESGWPSEGDSAATTNNAGTYYRNLIAHVKGGTPKRPQGPIETYLFAMFDENQKDGAQEQHFGLFSPDKQPKYQLSFS</sequence>
<dbReference type="InterPro" id="IPR044965">
    <property type="entry name" value="Glyco_hydro_17_plant"/>
</dbReference>
<dbReference type="EMBL" id="KE344947">
    <property type="protein sequence ID" value="EXB88171.1"/>
    <property type="molecule type" value="Genomic_DNA"/>
</dbReference>
<dbReference type="GO" id="GO:0005975">
    <property type="term" value="P:carbohydrate metabolic process"/>
    <property type="evidence" value="ECO:0007669"/>
    <property type="project" value="InterPro"/>
</dbReference>
<dbReference type="eggNOG" id="ENOG502QQ3M">
    <property type="taxonomic scope" value="Eukaryota"/>
</dbReference>
<dbReference type="InterPro" id="IPR000490">
    <property type="entry name" value="Glyco_hydro_17"/>
</dbReference>
<keyword evidence="5 9" id="KW-0326">Glycosidase</keyword>
<evidence type="ECO:0000256" key="8">
    <source>
        <dbReference type="RuleBase" id="RU004335"/>
    </source>
</evidence>